<feature type="domain" description="Terminase large subunit gp17-like C-terminal" evidence="5">
    <location>
        <begin position="250"/>
        <end position="393"/>
    </location>
</feature>
<dbReference type="InterPro" id="IPR006437">
    <property type="entry name" value="Phage_terminase_lsu"/>
</dbReference>
<protein>
    <submittedName>
        <fullName evidence="6">Large terminase</fullName>
    </submittedName>
</protein>
<organism evidence="6">
    <name type="scientific">Siphoviridae sp. ctgEn20</name>
    <dbReference type="NCBI Taxonomy" id="2825606"/>
    <lineage>
        <taxon>Viruses</taxon>
        <taxon>Duplodnaviria</taxon>
        <taxon>Heunggongvirae</taxon>
        <taxon>Uroviricota</taxon>
        <taxon>Caudoviricetes</taxon>
    </lineage>
</organism>
<keyword evidence="4" id="KW-0231">Viral genome packaging</keyword>
<dbReference type="Gene3D" id="3.30.420.280">
    <property type="match status" value="1"/>
</dbReference>
<dbReference type="Pfam" id="PF17289">
    <property type="entry name" value="Terminase_6C"/>
    <property type="match status" value="1"/>
</dbReference>
<dbReference type="Gene3D" id="3.40.50.300">
    <property type="entry name" value="P-loop containing nucleotide triphosphate hydrolases"/>
    <property type="match status" value="1"/>
</dbReference>
<dbReference type="EMBL" id="BK015339">
    <property type="protein sequence ID" value="DAE02033.1"/>
    <property type="molecule type" value="Genomic_DNA"/>
</dbReference>
<keyword evidence="3" id="KW-0067">ATP-binding</keyword>
<name>A0A8S5P6H0_9CAUD</name>
<evidence type="ECO:0000256" key="3">
    <source>
        <dbReference type="ARBA" id="ARBA00022840"/>
    </source>
</evidence>
<evidence type="ECO:0000256" key="4">
    <source>
        <dbReference type="ARBA" id="ARBA00023219"/>
    </source>
</evidence>
<evidence type="ECO:0000259" key="5">
    <source>
        <dbReference type="Pfam" id="PF17289"/>
    </source>
</evidence>
<dbReference type="InterPro" id="IPR027417">
    <property type="entry name" value="P-loop_NTPase"/>
</dbReference>
<dbReference type="GO" id="GO:0005524">
    <property type="term" value="F:ATP binding"/>
    <property type="evidence" value="ECO:0007669"/>
    <property type="project" value="UniProtKB-KW"/>
</dbReference>
<evidence type="ECO:0000313" key="6">
    <source>
        <dbReference type="EMBL" id="DAE02033.1"/>
    </source>
</evidence>
<accession>A0A8S5P6H0</accession>
<sequence length="415" mass="47729">MIYQKLSKRQKLAMLWWNQPKFWERDAIICDGSIRSGKTVSMAVGFILWSMSRFNGQTFGICGRTIQSLRRNVIIHLSDWVPHDLRIAEKRQENKLIVSDGCGRENVYYLFGGRDESSYALVQGITLAGALLDEVALMPQSFVEQVTARCSVDGSKLWFNCNPAGPEHWFNKKWVLAAKEMNALHVHFTMADNLSLAPKIRERYERMYSGVFYQRYILGLWVLAEGLVYDFGEDNITDFRPEGAEYYISVDYGTRNPCSAGLWSVTGDKAVRIREYYYSGRESNRNKTDEEHCDAIEEMARGYTIKRIIVDPSAASFITSLQKRKFKVLAANNNVLDGIRRTATYLKEGNIKIHRSCVDSIREFGLYCWDEKKNDDSVVKQNDHAMDDIRYFCNTIMRYKVKKSTELSPAAAAFL</sequence>
<dbReference type="NCBIfam" id="TIGR01547">
    <property type="entry name" value="phage_term_2"/>
    <property type="match status" value="1"/>
</dbReference>
<evidence type="ECO:0000256" key="1">
    <source>
        <dbReference type="ARBA" id="ARBA00022612"/>
    </source>
</evidence>
<proteinExistence type="predicted"/>
<dbReference type="Pfam" id="PF03237">
    <property type="entry name" value="Terminase_6N"/>
    <property type="match status" value="1"/>
</dbReference>
<keyword evidence="2" id="KW-0547">Nucleotide-binding</keyword>
<reference evidence="6" key="1">
    <citation type="journal article" date="2021" name="Proc. Natl. Acad. Sci. U.S.A.">
        <title>A Catalog of Tens of Thousands of Viruses from Human Metagenomes Reveals Hidden Associations with Chronic Diseases.</title>
        <authorList>
            <person name="Tisza M.J."/>
            <person name="Buck C.B."/>
        </authorList>
    </citation>
    <scope>NUCLEOTIDE SEQUENCE</scope>
    <source>
        <strain evidence="6">CtgEn20</strain>
    </source>
</reference>
<evidence type="ECO:0000256" key="2">
    <source>
        <dbReference type="ARBA" id="ARBA00022741"/>
    </source>
</evidence>
<dbReference type="InterPro" id="IPR035421">
    <property type="entry name" value="Terminase_6C"/>
</dbReference>
<keyword evidence="1" id="KW-1188">Viral release from host cell</keyword>